<dbReference type="Proteomes" id="UP001147747">
    <property type="component" value="Unassembled WGS sequence"/>
</dbReference>
<dbReference type="RefSeq" id="XP_056489296.1">
    <property type="nucleotide sequence ID" value="XM_056629994.1"/>
</dbReference>
<keyword evidence="6" id="KW-0808">Transferase</keyword>
<keyword evidence="7" id="KW-0949">S-adenosyl-L-methionine</keyword>
<comment type="similarity">
    <text evidence="2">Belongs to the methyltransferase superfamily. L-isoaspartyl/D-aspartyl protein methyltransferase family.</text>
</comment>
<evidence type="ECO:0000256" key="1">
    <source>
        <dbReference type="ARBA" id="ARBA00004496"/>
    </source>
</evidence>
<protein>
    <recommendedName>
        <fullName evidence="3">protein-L-isoaspartate(D-aspartate) O-methyltransferase</fullName>
        <ecNumber evidence="3">2.1.1.77</ecNumber>
    </recommendedName>
</protein>
<sequence length="209" mass="22609">MAWYCSGSTNTELVENLFKGGLIKDDRVKEAMLGVDRAHYAPSRPYSDSPQPIGHGATISAPHMHGHALTGPDTSDKGQVIGIDHIHELVELAKDNMDKSPEGRSLQESGKVKFVKGDGRLGWKEEAPYDAIHVGAAAEALHPVLIEQLAAPGRMFIPVESDPNDDEGSLLGGIGGQYIWVVDKRKDGSIFKDKVFQVRYVPLTDAPGS</sequence>
<dbReference type="GeneID" id="81368974"/>
<dbReference type="PANTHER" id="PTHR11579">
    <property type="entry name" value="PROTEIN-L-ISOASPARTATE O-METHYLTRANSFERASE"/>
    <property type="match status" value="1"/>
</dbReference>
<keyword evidence="9" id="KW-1185">Reference proteome</keyword>
<reference evidence="8" key="1">
    <citation type="submission" date="2022-12" db="EMBL/GenBank/DDBJ databases">
        <authorList>
            <person name="Petersen C."/>
        </authorList>
    </citation>
    <scope>NUCLEOTIDE SEQUENCE</scope>
    <source>
        <strain evidence="8">IBT 29677</strain>
    </source>
</reference>
<organism evidence="8 9">
    <name type="scientific">Penicillium cosmopolitanum</name>
    <dbReference type="NCBI Taxonomy" id="1131564"/>
    <lineage>
        <taxon>Eukaryota</taxon>
        <taxon>Fungi</taxon>
        <taxon>Dikarya</taxon>
        <taxon>Ascomycota</taxon>
        <taxon>Pezizomycotina</taxon>
        <taxon>Eurotiomycetes</taxon>
        <taxon>Eurotiomycetidae</taxon>
        <taxon>Eurotiales</taxon>
        <taxon>Aspergillaceae</taxon>
        <taxon>Penicillium</taxon>
    </lineage>
</organism>
<accession>A0A9W9W234</accession>
<dbReference type="SUPFAM" id="SSF53335">
    <property type="entry name" value="S-adenosyl-L-methionine-dependent methyltransferases"/>
    <property type="match status" value="1"/>
</dbReference>
<evidence type="ECO:0000256" key="4">
    <source>
        <dbReference type="ARBA" id="ARBA00022490"/>
    </source>
</evidence>
<dbReference type="Pfam" id="PF01135">
    <property type="entry name" value="PCMT"/>
    <property type="match status" value="2"/>
</dbReference>
<dbReference type="PROSITE" id="PS01279">
    <property type="entry name" value="PCMT"/>
    <property type="match status" value="1"/>
</dbReference>
<keyword evidence="5" id="KW-0489">Methyltransferase</keyword>
<evidence type="ECO:0000256" key="5">
    <source>
        <dbReference type="ARBA" id="ARBA00022603"/>
    </source>
</evidence>
<dbReference type="Gene3D" id="3.40.50.150">
    <property type="entry name" value="Vaccinia Virus protein VP39"/>
    <property type="match status" value="2"/>
</dbReference>
<evidence type="ECO:0000256" key="2">
    <source>
        <dbReference type="ARBA" id="ARBA00005369"/>
    </source>
</evidence>
<evidence type="ECO:0000256" key="7">
    <source>
        <dbReference type="ARBA" id="ARBA00022691"/>
    </source>
</evidence>
<comment type="caution">
    <text evidence="8">The sequence shown here is derived from an EMBL/GenBank/DDBJ whole genome shotgun (WGS) entry which is preliminary data.</text>
</comment>
<keyword evidence="4" id="KW-0963">Cytoplasm</keyword>
<evidence type="ECO:0000313" key="8">
    <source>
        <dbReference type="EMBL" id="KAJ5397244.1"/>
    </source>
</evidence>
<proteinExistence type="inferred from homology"/>
<dbReference type="EMBL" id="JAPZBU010000006">
    <property type="protein sequence ID" value="KAJ5397244.1"/>
    <property type="molecule type" value="Genomic_DNA"/>
</dbReference>
<dbReference type="EC" id="2.1.1.77" evidence="3"/>
<comment type="subcellular location">
    <subcellularLocation>
        <location evidence="1">Cytoplasm</location>
    </subcellularLocation>
</comment>
<gene>
    <name evidence="8" type="ORF">N7509_005357</name>
</gene>
<dbReference type="OrthoDB" id="73890at2759"/>
<dbReference type="GO" id="GO:0032259">
    <property type="term" value="P:methylation"/>
    <property type="evidence" value="ECO:0007669"/>
    <property type="project" value="UniProtKB-KW"/>
</dbReference>
<dbReference type="GO" id="GO:0004719">
    <property type="term" value="F:protein-L-isoaspartate (D-aspartate) O-methyltransferase activity"/>
    <property type="evidence" value="ECO:0007669"/>
    <property type="project" value="UniProtKB-EC"/>
</dbReference>
<dbReference type="PANTHER" id="PTHR11579:SF0">
    <property type="entry name" value="PROTEIN-L-ISOASPARTATE(D-ASPARTATE) O-METHYLTRANSFERASE"/>
    <property type="match status" value="1"/>
</dbReference>
<dbReference type="InterPro" id="IPR029063">
    <property type="entry name" value="SAM-dependent_MTases_sf"/>
</dbReference>
<evidence type="ECO:0000256" key="6">
    <source>
        <dbReference type="ARBA" id="ARBA00022679"/>
    </source>
</evidence>
<evidence type="ECO:0000256" key="3">
    <source>
        <dbReference type="ARBA" id="ARBA00011890"/>
    </source>
</evidence>
<reference evidence="8" key="2">
    <citation type="journal article" date="2023" name="IMA Fungus">
        <title>Comparative genomic study of the Penicillium genus elucidates a diverse pangenome and 15 lateral gene transfer events.</title>
        <authorList>
            <person name="Petersen C."/>
            <person name="Sorensen T."/>
            <person name="Nielsen M.R."/>
            <person name="Sondergaard T.E."/>
            <person name="Sorensen J.L."/>
            <person name="Fitzpatrick D.A."/>
            <person name="Frisvad J.C."/>
            <person name="Nielsen K.L."/>
        </authorList>
    </citation>
    <scope>NUCLEOTIDE SEQUENCE</scope>
    <source>
        <strain evidence="8">IBT 29677</strain>
    </source>
</reference>
<dbReference type="AlphaFoldDB" id="A0A9W9W234"/>
<evidence type="ECO:0000313" key="9">
    <source>
        <dbReference type="Proteomes" id="UP001147747"/>
    </source>
</evidence>
<name>A0A9W9W234_9EURO</name>
<dbReference type="GO" id="GO:0005737">
    <property type="term" value="C:cytoplasm"/>
    <property type="evidence" value="ECO:0007669"/>
    <property type="project" value="UniProtKB-SubCell"/>
</dbReference>
<dbReference type="InterPro" id="IPR000682">
    <property type="entry name" value="PCMT"/>
</dbReference>